<feature type="transmembrane region" description="Helical" evidence="8">
    <location>
        <begin position="274"/>
        <end position="292"/>
    </location>
</feature>
<keyword evidence="5 8" id="KW-0812">Transmembrane</keyword>
<gene>
    <name evidence="9" type="ORF">A3H78_01350</name>
</gene>
<evidence type="ECO:0000256" key="4">
    <source>
        <dbReference type="ARBA" id="ARBA00022679"/>
    </source>
</evidence>
<feature type="transmembrane region" description="Helical" evidence="8">
    <location>
        <begin position="74"/>
        <end position="92"/>
    </location>
</feature>
<accession>A0A1F7JFA4</accession>
<evidence type="ECO:0000313" key="10">
    <source>
        <dbReference type="Proteomes" id="UP000177418"/>
    </source>
</evidence>
<reference evidence="9 10" key="1">
    <citation type="journal article" date="2016" name="Nat. Commun.">
        <title>Thousands of microbial genomes shed light on interconnected biogeochemical processes in an aquifer system.</title>
        <authorList>
            <person name="Anantharaman K."/>
            <person name="Brown C.T."/>
            <person name="Hug L.A."/>
            <person name="Sharon I."/>
            <person name="Castelle C.J."/>
            <person name="Probst A.J."/>
            <person name="Thomas B.C."/>
            <person name="Singh A."/>
            <person name="Wilkins M.J."/>
            <person name="Karaoz U."/>
            <person name="Brodie E.L."/>
            <person name="Williams K.H."/>
            <person name="Hubbard S.S."/>
            <person name="Banfield J.F."/>
        </authorList>
    </citation>
    <scope>NUCLEOTIDE SEQUENCE [LARGE SCALE GENOMIC DNA]</scope>
</reference>
<keyword evidence="6 8" id="KW-1133">Transmembrane helix</keyword>
<dbReference type="Proteomes" id="UP000177418">
    <property type="component" value="Unassembled WGS sequence"/>
</dbReference>
<dbReference type="GO" id="GO:0016763">
    <property type="term" value="F:pentosyltransferase activity"/>
    <property type="evidence" value="ECO:0007669"/>
    <property type="project" value="TreeGrafter"/>
</dbReference>
<evidence type="ECO:0000256" key="6">
    <source>
        <dbReference type="ARBA" id="ARBA00022989"/>
    </source>
</evidence>
<feature type="transmembrane region" description="Helical" evidence="8">
    <location>
        <begin position="136"/>
        <end position="153"/>
    </location>
</feature>
<keyword evidence="7 8" id="KW-0472">Membrane</keyword>
<name>A0A1F7JFA4_9BACT</name>
<dbReference type="AlphaFoldDB" id="A0A1F7JFA4"/>
<evidence type="ECO:0000256" key="7">
    <source>
        <dbReference type="ARBA" id="ARBA00023136"/>
    </source>
</evidence>
<evidence type="ECO:0000256" key="8">
    <source>
        <dbReference type="SAM" id="Phobius"/>
    </source>
</evidence>
<dbReference type="InterPro" id="IPR050297">
    <property type="entry name" value="LipidA_mod_glycosyltrf_83"/>
</dbReference>
<feature type="transmembrane region" description="Helical" evidence="8">
    <location>
        <begin position="51"/>
        <end position="68"/>
    </location>
</feature>
<evidence type="ECO:0000256" key="1">
    <source>
        <dbReference type="ARBA" id="ARBA00004651"/>
    </source>
</evidence>
<evidence type="ECO:0000256" key="3">
    <source>
        <dbReference type="ARBA" id="ARBA00022676"/>
    </source>
</evidence>
<comment type="subcellular location">
    <subcellularLocation>
        <location evidence="1">Cell membrane</location>
        <topology evidence="1">Multi-pass membrane protein</topology>
    </subcellularLocation>
</comment>
<evidence type="ECO:0000313" key="9">
    <source>
        <dbReference type="EMBL" id="OGK54292.1"/>
    </source>
</evidence>
<dbReference type="PANTHER" id="PTHR33908:SF3">
    <property type="entry name" value="UNDECAPRENYL PHOSPHATE-ALPHA-4-AMINO-4-DEOXY-L-ARABINOSE ARABINOSYL TRANSFERASE"/>
    <property type="match status" value="1"/>
</dbReference>
<keyword evidence="2" id="KW-1003">Cell membrane</keyword>
<keyword evidence="3" id="KW-0328">Glycosyltransferase</keyword>
<feature type="transmembrane region" description="Helical" evidence="8">
    <location>
        <begin position="225"/>
        <end position="244"/>
    </location>
</feature>
<organism evidence="9 10">
    <name type="scientific">Candidatus Roizmanbacteria bacterium RIFCSPLOWO2_02_FULL_36_11</name>
    <dbReference type="NCBI Taxonomy" id="1802071"/>
    <lineage>
        <taxon>Bacteria</taxon>
        <taxon>Candidatus Roizmaniibacteriota</taxon>
    </lineage>
</organism>
<feature type="transmembrane region" description="Helical" evidence="8">
    <location>
        <begin position="299"/>
        <end position="315"/>
    </location>
</feature>
<feature type="transmembrane region" description="Helical" evidence="8">
    <location>
        <begin position="165"/>
        <end position="186"/>
    </location>
</feature>
<protein>
    <submittedName>
        <fullName evidence="9">Uncharacterized protein</fullName>
    </submittedName>
</protein>
<feature type="transmembrane region" description="Helical" evidence="8">
    <location>
        <begin position="251"/>
        <end position="268"/>
    </location>
</feature>
<evidence type="ECO:0000256" key="5">
    <source>
        <dbReference type="ARBA" id="ARBA00022692"/>
    </source>
</evidence>
<dbReference type="GO" id="GO:0009103">
    <property type="term" value="P:lipopolysaccharide biosynthetic process"/>
    <property type="evidence" value="ECO:0007669"/>
    <property type="project" value="UniProtKB-ARBA"/>
</dbReference>
<comment type="caution">
    <text evidence="9">The sequence shown here is derived from an EMBL/GenBank/DDBJ whole genome shotgun (WGS) entry which is preliminary data.</text>
</comment>
<dbReference type="GO" id="GO:0005886">
    <property type="term" value="C:plasma membrane"/>
    <property type="evidence" value="ECO:0007669"/>
    <property type="project" value="UniProtKB-SubCell"/>
</dbReference>
<keyword evidence="4" id="KW-0808">Transferase</keyword>
<dbReference type="EMBL" id="MGAV01000017">
    <property type="protein sequence ID" value="OGK54292.1"/>
    <property type="molecule type" value="Genomic_DNA"/>
</dbReference>
<dbReference type="PANTHER" id="PTHR33908">
    <property type="entry name" value="MANNOSYLTRANSFERASE YKCB-RELATED"/>
    <property type="match status" value="1"/>
</dbReference>
<sequence>MQAGREMMRKHFFLAPLWQGQVWLDKPPLPSLLYGFLGTVIPIEPEITTRILSLLISVIILLLAYIFYSRVIGNKNIALLSVVITAFIPAFLQRAQIVNVDIFLLLGWMGYVVFFNNFLLGLIFLTISVLSKSLLGFYPPLIFILFFSVRLYLKQISKDEYKKKIMSIILQMVIVSLWFVVMFVFYQNSFWKMHFVESHFKRVAASIESHFGKRTYYIDLLFNELGIFAYLSILGGGLIVYDFIRNKKIDKFFMSLFFVPWFLFLNLTKTKIDWYIYPILFQFAFLASYALIIFKKNRQLLLTLILIIIILYQNVEGNKLFNVRYSSVDENYKMAIYAKENCQKINYLVNSDTRKTYDTLNKMNLTITTTSWWGDNPRIVYYSNRPVNFIYMKDVFSRNMSQIRDECFVAYKQDIDDTINSGNYKVTKKFNDLLLLKLEK</sequence>
<feature type="transmembrane region" description="Helical" evidence="8">
    <location>
        <begin position="104"/>
        <end position="130"/>
    </location>
</feature>
<evidence type="ECO:0000256" key="2">
    <source>
        <dbReference type="ARBA" id="ARBA00022475"/>
    </source>
</evidence>
<dbReference type="GO" id="GO:0010041">
    <property type="term" value="P:response to iron(III) ion"/>
    <property type="evidence" value="ECO:0007669"/>
    <property type="project" value="TreeGrafter"/>
</dbReference>
<proteinExistence type="predicted"/>